<evidence type="ECO:0000259" key="6">
    <source>
        <dbReference type="Pfam" id="PF00892"/>
    </source>
</evidence>
<keyword evidence="8" id="KW-1185">Reference proteome</keyword>
<dbReference type="AlphaFoldDB" id="A0A1N7JZR6"/>
<proteinExistence type="predicted"/>
<feature type="transmembrane region" description="Helical" evidence="5">
    <location>
        <begin position="86"/>
        <end position="108"/>
    </location>
</feature>
<evidence type="ECO:0000256" key="1">
    <source>
        <dbReference type="ARBA" id="ARBA00004141"/>
    </source>
</evidence>
<keyword evidence="2 5" id="KW-0812">Transmembrane</keyword>
<feature type="transmembrane region" description="Helical" evidence="5">
    <location>
        <begin position="7"/>
        <end position="27"/>
    </location>
</feature>
<reference evidence="7 8" key="1">
    <citation type="submission" date="2017-01" db="EMBL/GenBank/DDBJ databases">
        <authorList>
            <person name="Mah S.A."/>
            <person name="Swanson W.J."/>
            <person name="Moy G.W."/>
            <person name="Vacquier V.D."/>
        </authorList>
    </citation>
    <scope>NUCLEOTIDE SEQUENCE [LARGE SCALE GENOMIC DNA]</scope>
    <source>
        <strain evidence="7 8">DSM 11589</strain>
    </source>
</reference>
<dbReference type="STRING" id="80876.SAMN05421779_102536"/>
<feature type="transmembrane region" description="Helical" evidence="5">
    <location>
        <begin position="33"/>
        <end position="51"/>
    </location>
</feature>
<dbReference type="OrthoDB" id="7158585at2"/>
<gene>
    <name evidence="7" type="ORF">SAMN05421779_102536</name>
</gene>
<name>A0A1N7JZR6_9PROT</name>
<evidence type="ECO:0000256" key="2">
    <source>
        <dbReference type="ARBA" id="ARBA00022692"/>
    </source>
</evidence>
<feature type="transmembrane region" description="Helical" evidence="5">
    <location>
        <begin position="172"/>
        <end position="191"/>
    </location>
</feature>
<dbReference type="SUPFAM" id="SSF103481">
    <property type="entry name" value="Multidrug resistance efflux transporter EmrE"/>
    <property type="match status" value="2"/>
</dbReference>
<keyword evidence="3 5" id="KW-1133">Transmembrane helix</keyword>
<dbReference type="InterPro" id="IPR050638">
    <property type="entry name" value="AA-Vitamin_Transporters"/>
</dbReference>
<feature type="transmembrane region" description="Helical" evidence="5">
    <location>
        <begin position="139"/>
        <end position="160"/>
    </location>
</feature>
<evidence type="ECO:0000256" key="3">
    <source>
        <dbReference type="ARBA" id="ARBA00022989"/>
    </source>
</evidence>
<dbReference type="Pfam" id="PF00892">
    <property type="entry name" value="EamA"/>
    <property type="match status" value="2"/>
</dbReference>
<feature type="transmembrane region" description="Helical" evidence="5">
    <location>
        <begin position="58"/>
        <end position="80"/>
    </location>
</feature>
<sequence length="298" mass="31360">MSPLHCLAAITVALIWGLNFVVIKVGLHDFPPLLFSALRFLVAAVPAILFVGRCGVSWRLLLFIGVVLGVVKFSLLFLGIHLGMGAGVASLVLQSQVFFTIILAALIYREKIGRWDAAGLLCGASGLLVIGSQSGNTSLPLHALLLVLAAALAWAVSNMAMRRLKGVSPFRFMVWVSAVPVVPLLILSALFEGPSAQQALTHLNWSGIGALAYVGLLSTLFGYAVWGKLLSLYPAATVTPFALLVPVFGLLGGWAFLGETLSAPIAAGLALVLFGLSLGVIRRTVGRLQARRGTPASL</sequence>
<feature type="transmembrane region" description="Helical" evidence="5">
    <location>
        <begin position="238"/>
        <end position="257"/>
    </location>
</feature>
<dbReference type="InterPro" id="IPR000620">
    <property type="entry name" value="EamA_dom"/>
</dbReference>
<dbReference type="GO" id="GO:0016020">
    <property type="term" value="C:membrane"/>
    <property type="evidence" value="ECO:0007669"/>
    <property type="project" value="UniProtKB-SubCell"/>
</dbReference>
<evidence type="ECO:0000313" key="7">
    <source>
        <dbReference type="EMBL" id="SIS54736.1"/>
    </source>
</evidence>
<keyword evidence="4 5" id="KW-0472">Membrane</keyword>
<feature type="domain" description="EamA" evidence="6">
    <location>
        <begin position="6"/>
        <end position="130"/>
    </location>
</feature>
<evidence type="ECO:0000256" key="5">
    <source>
        <dbReference type="SAM" id="Phobius"/>
    </source>
</evidence>
<dbReference type="Proteomes" id="UP000185678">
    <property type="component" value="Unassembled WGS sequence"/>
</dbReference>
<dbReference type="EMBL" id="FTOA01000002">
    <property type="protein sequence ID" value="SIS54736.1"/>
    <property type="molecule type" value="Genomic_DNA"/>
</dbReference>
<dbReference type="InterPro" id="IPR037185">
    <property type="entry name" value="EmrE-like"/>
</dbReference>
<dbReference type="RefSeq" id="WP_076399386.1">
    <property type="nucleotide sequence ID" value="NZ_FTOA01000002.1"/>
</dbReference>
<dbReference type="PANTHER" id="PTHR32322:SF9">
    <property type="entry name" value="AMINO-ACID METABOLITE EFFLUX PUMP-RELATED"/>
    <property type="match status" value="1"/>
</dbReference>
<dbReference type="PANTHER" id="PTHR32322">
    <property type="entry name" value="INNER MEMBRANE TRANSPORTER"/>
    <property type="match status" value="1"/>
</dbReference>
<accession>A0A1N7JZR6</accession>
<evidence type="ECO:0000313" key="8">
    <source>
        <dbReference type="Proteomes" id="UP000185678"/>
    </source>
</evidence>
<feature type="transmembrane region" description="Helical" evidence="5">
    <location>
        <begin position="263"/>
        <end position="281"/>
    </location>
</feature>
<feature type="transmembrane region" description="Helical" evidence="5">
    <location>
        <begin position="203"/>
        <end position="226"/>
    </location>
</feature>
<comment type="subcellular location">
    <subcellularLocation>
        <location evidence="1">Membrane</location>
        <topology evidence="1">Multi-pass membrane protein</topology>
    </subcellularLocation>
</comment>
<feature type="domain" description="EamA" evidence="6">
    <location>
        <begin position="143"/>
        <end position="278"/>
    </location>
</feature>
<evidence type="ECO:0000256" key="4">
    <source>
        <dbReference type="ARBA" id="ARBA00023136"/>
    </source>
</evidence>
<organism evidence="7 8">
    <name type="scientific">Insolitispirillum peregrinum</name>
    <dbReference type="NCBI Taxonomy" id="80876"/>
    <lineage>
        <taxon>Bacteria</taxon>
        <taxon>Pseudomonadati</taxon>
        <taxon>Pseudomonadota</taxon>
        <taxon>Alphaproteobacteria</taxon>
        <taxon>Rhodospirillales</taxon>
        <taxon>Novispirillaceae</taxon>
        <taxon>Insolitispirillum</taxon>
    </lineage>
</organism>
<protein>
    <submittedName>
        <fullName evidence="7">O-acetylserine/cysteine efflux transporter</fullName>
    </submittedName>
</protein>
<feature type="transmembrane region" description="Helical" evidence="5">
    <location>
        <begin position="115"/>
        <end position="133"/>
    </location>
</feature>